<evidence type="ECO:0000256" key="2">
    <source>
        <dbReference type="ARBA" id="ARBA00023002"/>
    </source>
</evidence>
<evidence type="ECO:0000313" key="5">
    <source>
        <dbReference type="EMBL" id="MEU3713267.1"/>
    </source>
</evidence>
<proteinExistence type="predicted"/>
<evidence type="ECO:0000259" key="4">
    <source>
        <dbReference type="SMART" id="SM00829"/>
    </source>
</evidence>
<dbReference type="Pfam" id="PF08240">
    <property type="entry name" value="ADH_N"/>
    <property type="match status" value="1"/>
</dbReference>
<dbReference type="InterPro" id="IPR036291">
    <property type="entry name" value="NAD(P)-bd_dom_sf"/>
</dbReference>
<dbReference type="InterPro" id="IPR020843">
    <property type="entry name" value="ER"/>
</dbReference>
<dbReference type="RefSeq" id="WP_030280527.1">
    <property type="nucleotide sequence ID" value="NZ_JBEZVI010000023.1"/>
</dbReference>
<dbReference type="Gene3D" id="3.40.50.720">
    <property type="entry name" value="NAD(P)-binding Rossmann-like Domain"/>
    <property type="match status" value="1"/>
</dbReference>
<organism evidence="5 6">
    <name type="scientific">Streptomyces catenulae</name>
    <dbReference type="NCBI Taxonomy" id="66875"/>
    <lineage>
        <taxon>Bacteria</taxon>
        <taxon>Bacillati</taxon>
        <taxon>Actinomycetota</taxon>
        <taxon>Actinomycetes</taxon>
        <taxon>Kitasatosporales</taxon>
        <taxon>Streptomycetaceae</taxon>
        <taxon>Streptomyces</taxon>
    </lineage>
</organism>
<dbReference type="PANTHER" id="PTHR48106:SF13">
    <property type="entry name" value="QUINONE OXIDOREDUCTASE-RELATED"/>
    <property type="match status" value="1"/>
</dbReference>
<reference evidence="5 6" key="1">
    <citation type="submission" date="2024-06" db="EMBL/GenBank/DDBJ databases">
        <title>The Natural Products Discovery Center: Release of the First 8490 Sequenced Strains for Exploring Actinobacteria Biosynthetic Diversity.</title>
        <authorList>
            <person name="Kalkreuter E."/>
            <person name="Kautsar S.A."/>
            <person name="Yang D."/>
            <person name="Bader C.D."/>
            <person name="Teijaro C.N."/>
            <person name="Fluegel L."/>
            <person name="Davis C.M."/>
            <person name="Simpson J.R."/>
            <person name="Lauterbach L."/>
            <person name="Steele A.D."/>
            <person name="Gui C."/>
            <person name="Meng S."/>
            <person name="Li G."/>
            <person name="Viehrig K."/>
            <person name="Ye F."/>
            <person name="Su P."/>
            <person name="Kiefer A.F."/>
            <person name="Nichols A."/>
            <person name="Cepeda A.J."/>
            <person name="Yan W."/>
            <person name="Fan B."/>
            <person name="Jiang Y."/>
            <person name="Adhikari A."/>
            <person name="Zheng C.-J."/>
            <person name="Schuster L."/>
            <person name="Cowan T.M."/>
            <person name="Smanski M.J."/>
            <person name="Chevrette M.G."/>
            <person name="De Carvalho L.P.S."/>
            <person name="Shen B."/>
        </authorList>
    </citation>
    <scope>NUCLEOTIDE SEQUENCE [LARGE SCALE GENOMIC DNA]</scope>
    <source>
        <strain evidence="5 6">NPDC033039</strain>
    </source>
</reference>
<dbReference type="EMBL" id="JBEZVI010000023">
    <property type="protein sequence ID" value="MEU3713267.1"/>
    <property type="molecule type" value="Genomic_DNA"/>
</dbReference>
<evidence type="ECO:0000256" key="3">
    <source>
        <dbReference type="SAM" id="MobiDB-lite"/>
    </source>
</evidence>
<feature type="region of interest" description="Disordered" evidence="3">
    <location>
        <begin position="1"/>
        <end position="26"/>
    </location>
</feature>
<dbReference type="InterPro" id="IPR011032">
    <property type="entry name" value="GroES-like_sf"/>
</dbReference>
<dbReference type="InterPro" id="IPR013149">
    <property type="entry name" value="ADH-like_C"/>
</dbReference>
<evidence type="ECO:0000313" key="6">
    <source>
        <dbReference type="Proteomes" id="UP001550853"/>
    </source>
</evidence>
<protein>
    <submittedName>
        <fullName evidence="5">Zinc-binding dehydrogenase</fullName>
    </submittedName>
</protein>
<keyword evidence="6" id="KW-1185">Reference proteome</keyword>
<dbReference type="SUPFAM" id="SSF50129">
    <property type="entry name" value="GroES-like"/>
    <property type="match status" value="1"/>
</dbReference>
<gene>
    <name evidence="5" type="ORF">AB0E61_24630</name>
</gene>
<dbReference type="PANTHER" id="PTHR48106">
    <property type="entry name" value="QUINONE OXIDOREDUCTASE PIG3-RELATED"/>
    <property type="match status" value="1"/>
</dbReference>
<evidence type="ECO:0000256" key="1">
    <source>
        <dbReference type="ARBA" id="ARBA00022857"/>
    </source>
</evidence>
<sequence length="314" mass="31908">MRRIRHDVHGGPEVLYTEETEPPVPGPGELLVRTEASGVTLPTVRRVRGGGPLPGLPGDEVAGEVVALGPGVTGFAVGDRIASFGLPGAYAELALAPAAFASRLPEGLAAAQAVALIRGGHVALAALDTAAPRGGESVLITAAAGATGHLAVQLAKARGVPRVVAAVGTPEKAEFVRGLGADETVVHGQESWGAPVDVVLDGAGGDLLPRALGALAPGGRLVFFSSGGGTVPAYELLAGAKTVTGLTMRHFAATRPERYAHHRAHLWEEASSGRLRAAIHAELPLSDAATAHRLMEARANLGKIVLRPDAGAAR</sequence>
<name>A0ABV2Z5J1_9ACTN</name>
<dbReference type="Pfam" id="PF00107">
    <property type="entry name" value="ADH_zinc_N"/>
    <property type="match status" value="1"/>
</dbReference>
<keyword evidence="2" id="KW-0560">Oxidoreductase</keyword>
<dbReference type="SUPFAM" id="SSF51735">
    <property type="entry name" value="NAD(P)-binding Rossmann-fold domains"/>
    <property type="match status" value="1"/>
</dbReference>
<dbReference type="Gene3D" id="3.90.180.10">
    <property type="entry name" value="Medium-chain alcohol dehydrogenases, catalytic domain"/>
    <property type="match status" value="1"/>
</dbReference>
<dbReference type="Proteomes" id="UP001550853">
    <property type="component" value="Unassembled WGS sequence"/>
</dbReference>
<accession>A0ABV2Z5J1</accession>
<feature type="domain" description="Enoyl reductase (ER)" evidence="4">
    <location>
        <begin position="10"/>
        <end position="306"/>
    </location>
</feature>
<dbReference type="InterPro" id="IPR013154">
    <property type="entry name" value="ADH-like_N"/>
</dbReference>
<keyword evidence="1" id="KW-0521">NADP</keyword>
<dbReference type="SMART" id="SM00829">
    <property type="entry name" value="PKS_ER"/>
    <property type="match status" value="1"/>
</dbReference>
<comment type="caution">
    <text evidence="5">The sequence shown here is derived from an EMBL/GenBank/DDBJ whole genome shotgun (WGS) entry which is preliminary data.</text>
</comment>